<dbReference type="Gene3D" id="1.25.40.570">
    <property type="match status" value="1"/>
</dbReference>
<evidence type="ECO:0000256" key="8">
    <source>
        <dbReference type="SAM" id="MobiDB-lite"/>
    </source>
</evidence>
<sequence length="441" mass="50030">MASPLEQFVNHVRTYSQQGNYRDLHNMLIKSSDILARNGSQLDTVLEMLDLQQHSLGMLFVLVVKLTLPPPAAPTPPTGQPAAPDYHEMLFAQVQEFILGCNAEQVRIATETYAELCHLLTRNLIELNTPIRGIELLKQAIRKIQVSECQLTSIHADLCQLCLSAKCFKPALEFLDTDITTISEEGSQFNSKHFLLYYYYGGMIYTALKRYEQALYCLEVVITTPAYAVSHVMLEAYKKYILVSLILYGKIQNVPKYMTVTVTRFIKPLSQMYHDLATACMANNSAEAQALLTKYHDTFTRDNNIGLTKQVIASLYKKNIQRLTKTFLTLSLTDVASRVHLASPADAERYILNMIEDGEIFAAINQKDGMVSFHDDPEKYNSPAMLKRLEDEMSVCMEFNRRIQTMEEELMVNPQYVKKCVGSQDDDMTPTQGSKISTYSM</sequence>
<protein>
    <recommendedName>
        <fullName evidence="4">COP9 signalosome complex subunit 3</fullName>
    </recommendedName>
</protein>
<dbReference type="PANTHER" id="PTHR10758:SF1">
    <property type="entry name" value="COP9 SIGNALOSOME COMPLEX SUBUNIT 3"/>
    <property type="match status" value="1"/>
</dbReference>
<dbReference type="Pfam" id="PF22788">
    <property type="entry name" value="COP9_hel_rpt"/>
    <property type="match status" value="1"/>
</dbReference>
<evidence type="ECO:0000256" key="5">
    <source>
        <dbReference type="ARBA" id="ARBA00022490"/>
    </source>
</evidence>
<dbReference type="GO" id="GO:0006511">
    <property type="term" value="P:ubiquitin-dependent protein catabolic process"/>
    <property type="evidence" value="ECO:0007669"/>
    <property type="project" value="TreeGrafter"/>
</dbReference>
<dbReference type="SMART" id="SM00088">
    <property type="entry name" value="PINT"/>
    <property type="match status" value="1"/>
</dbReference>
<dbReference type="EMBL" id="GECZ01001121">
    <property type="protein sequence ID" value="JAS68648.1"/>
    <property type="molecule type" value="Transcribed_RNA"/>
</dbReference>
<evidence type="ECO:0000256" key="4">
    <source>
        <dbReference type="ARBA" id="ARBA00014878"/>
    </source>
</evidence>
<dbReference type="PROSITE" id="PS50250">
    <property type="entry name" value="PCI"/>
    <property type="match status" value="1"/>
</dbReference>
<dbReference type="InterPro" id="IPR036390">
    <property type="entry name" value="WH_DNA-bd_sf"/>
</dbReference>
<feature type="compositionally biased region" description="Polar residues" evidence="8">
    <location>
        <begin position="429"/>
        <end position="441"/>
    </location>
</feature>
<reference evidence="10" key="1">
    <citation type="submission" date="2015-11" db="EMBL/GenBank/DDBJ databases">
        <title>De novo transcriptome assembly of four potential Pierce s Disease insect vectors from Arizona vineyards.</title>
        <authorList>
            <person name="Tassone E.E."/>
        </authorList>
    </citation>
    <scope>NUCLEOTIDE SEQUENCE</scope>
</reference>
<evidence type="ECO:0000256" key="6">
    <source>
        <dbReference type="ARBA" id="ARBA00022790"/>
    </source>
</evidence>
<gene>
    <name evidence="10" type="ORF">g.24247</name>
</gene>
<dbReference type="PANTHER" id="PTHR10758">
    <property type="entry name" value="26S PROTEASOME NON-ATPASE REGULATORY SUBUNIT 3/COP9 SIGNALOSOME COMPLEX SUBUNIT 3"/>
    <property type="match status" value="1"/>
</dbReference>
<keyword evidence="6" id="KW-0736">Signalosome</keyword>
<comment type="subcellular location">
    <subcellularLocation>
        <location evidence="2">Cytoplasm</location>
    </subcellularLocation>
    <subcellularLocation>
        <location evidence="1">Nucleus</location>
    </subcellularLocation>
</comment>
<dbReference type="FunFam" id="1.10.10.10:FF:000354">
    <property type="entry name" value="COP9 signalosome complex subunit 3"/>
    <property type="match status" value="1"/>
</dbReference>
<name>A0A1B6H1Y0_9HEMI</name>
<proteinExistence type="inferred from homology"/>
<dbReference type="FunFam" id="1.25.40.570:FF:000008">
    <property type="entry name" value="COP9 signalosome complex subunit 3"/>
    <property type="match status" value="1"/>
</dbReference>
<accession>A0A1B6H1Y0</accession>
<feature type="region of interest" description="Disordered" evidence="8">
    <location>
        <begin position="422"/>
        <end position="441"/>
    </location>
</feature>
<evidence type="ECO:0000256" key="2">
    <source>
        <dbReference type="ARBA" id="ARBA00004496"/>
    </source>
</evidence>
<dbReference type="GO" id="GO:0008180">
    <property type="term" value="C:COP9 signalosome"/>
    <property type="evidence" value="ECO:0007669"/>
    <property type="project" value="UniProtKB-KW"/>
</dbReference>
<dbReference type="InterPro" id="IPR055089">
    <property type="entry name" value="COP9_N"/>
</dbReference>
<dbReference type="InterPro" id="IPR050756">
    <property type="entry name" value="CSN3"/>
</dbReference>
<comment type="similarity">
    <text evidence="3">Belongs to the CSN3 family.</text>
</comment>
<evidence type="ECO:0000313" key="10">
    <source>
        <dbReference type="EMBL" id="JAS68648.1"/>
    </source>
</evidence>
<dbReference type="AlphaFoldDB" id="A0A1B6H1Y0"/>
<dbReference type="SUPFAM" id="SSF46785">
    <property type="entry name" value="Winged helix' DNA-binding domain"/>
    <property type="match status" value="1"/>
</dbReference>
<keyword evidence="5" id="KW-0963">Cytoplasm</keyword>
<organism evidence="10">
    <name type="scientific">Cuerna arida</name>
    <dbReference type="NCBI Taxonomy" id="1464854"/>
    <lineage>
        <taxon>Eukaryota</taxon>
        <taxon>Metazoa</taxon>
        <taxon>Ecdysozoa</taxon>
        <taxon>Arthropoda</taxon>
        <taxon>Hexapoda</taxon>
        <taxon>Insecta</taxon>
        <taxon>Pterygota</taxon>
        <taxon>Neoptera</taxon>
        <taxon>Paraneoptera</taxon>
        <taxon>Hemiptera</taxon>
        <taxon>Auchenorrhyncha</taxon>
        <taxon>Membracoidea</taxon>
        <taxon>Cicadellidae</taxon>
        <taxon>Cicadellinae</taxon>
        <taxon>Proconiini</taxon>
        <taxon>Cuerna</taxon>
    </lineage>
</organism>
<dbReference type="Pfam" id="PF01399">
    <property type="entry name" value="PCI"/>
    <property type="match status" value="1"/>
</dbReference>
<evidence type="ECO:0000256" key="1">
    <source>
        <dbReference type="ARBA" id="ARBA00004123"/>
    </source>
</evidence>
<evidence type="ECO:0000259" key="9">
    <source>
        <dbReference type="PROSITE" id="PS50250"/>
    </source>
</evidence>
<keyword evidence="7" id="KW-0539">Nucleus</keyword>
<feature type="domain" description="PCI" evidence="9">
    <location>
        <begin position="210"/>
        <end position="378"/>
    </location>
</feature>
<evidence type="ECO:0000256" key="3">
    <source>
        <dbReference type="ARBA" id="ARBA00007084"/>
    </source>
</evidence>
<dbReference type="InterPro" id="IPR000717">
    <property type="entry name" value="PCI_dom"/>
</dbReference>
<dbReference type="GO" id="GO:0005737">
    <property type="term" value="C:cytoplasm"/>
    <property type="evidence" value="ECO:0007669"/>
    <property type="project" value="UniProtKB-SubCell"/>
</dbReference>
<evidence type="ECO:0000256" key="7">
    <source>
        <dbReference type="ARBA" id="ARBA00023242"/>
    </source>
</evidence>